<dbReference type="InterPro" id="IPR008407">
    <property type="entry name" value="Brnchd-chn_aa_trnsp_AzlD"/>
</dbReference>
<evidence type="ECO:0000313" key="3">
    <source>
        <dbReference type="Proteomes" id="UP000464314"/>
    </source>
</evidence>
<feature type="transmembrane region" description="Helical" evidence="1">
    <location>
        <begin position="42"/>
        <end position="60"/>
    </location>
</feature>
<organism evidence="2 3">
    <name type="scientific">Anaerocolumna sedimenticola</name>
    <dbReference type="NCBI Taxonomy" id="2696063"/>
    <lineage>
        <taxon>Bacteria</taxon>
        <taxon>Bacillati</taxon>
        <taxon>Bacillota</taxon>
        <taxon>Clostridia</taxon>
        <taxon>Lachnospirales</taxon>
        <taxon>Lachnospiraceae</taxon>
        <taxon>Anaerocolumna</taxon>
    </lineage>
</organism>
<dbReference type="Proteomes" id="UP000464314">
    <property type="component" value="Chromosome"/>
</dbReference>
<sequence length="110" mass="12513">MPFTTGESIIFFGIISLTTMFIRVLPFLLFPENKETPKYVTYLGKVLPYTIISMLVVYCLKDVSFTKASHGLPEIISIAVIMILHLWKNNTFLSIGVGTVIYMLLVQFIF</sequence>
<dbReference type="PIRSF" id="PIRSF003203">
    <property type="entry name" value="AzlD"/>
    <property type="match status" value="1"/>
</dbReference>
<protein>
    <submittedName>
        <fullName evidence="2">Branched-chain amino acid transporter AzlD</fullName>
    </submittedName>
</protein>
<dbReference type="EMBL" id="CP048000">
    <property type="protein sequence ID" value="QHQ61830.1"/>
    <property type="molecule type" value="Genomic_DNA"/>
</dbReference>
<feature type="transmembrane region" description="Helical" evidence="1">
    <location>
        <begin position="72"/>
        <end position="87"/>
    </location>
</feature>
<reference evidence="2 3" key="1">
    <citation type="submission" date="2020-01" db="EMBL/GenBank/DDBJ databases">
        <title>Genome analysis of Anaerocolumna sp. CBA3638.</title>
        <authorList>
            <person name="Kim J."/>
            <person name="Roh S.W."/>
        </authorList>
    </citation>
    <scope>NUCLEOTIDE SEQUENCE [LARGE SCALE GENOMIC DNA]</scope>
    <source>
        <strain evidence="2 3">CBA3638</strain>
    </source>
</reference>
<name>A0A6P1TKU1_9FIRM</name>
<evidence type="ECO:0000256" key="1">
    <source>
        <dbReference type="SAM" id="Phobius"/>
    </source>
</evidence>
<dbReference type="KEGG" id="anr:Ana3638_14455"/>
<keyword evidence="3" id="KW-1185">Reference proteome</keyword>
<dbReference type="AlphaFoldDB" id="A0A6P1TKU1"/>
<keyword evidence="1" id="KW-0472">Membrane</keyword>
<keyword evidence="1" id="KW-0812">Transmembrane</keyword>
<dbReference type="Pfam" id="PF05437">
    <property type="entry name" value="AzlD"/>
    <property type="match status" value="1"/>
</dbReference>
<dbReference type="RefSeq" id="WP_161838655.1">
    <property type="nucleotide sequence ID" value="NZ_CP048000.1"/>
</dbReference>
<feature type="transmembrane region" description="Helical" evidence="1">
    <location>
        <begin position="9"/>
        <end position="30"/>
    </location>
</feature>
<feature type="transmembrane region" description="Helical" evidence="1">
    <location>
        <begin position="93"/>
        <end position="109"/>
    </location>
</feature>
<gene>
    <name evidence="2" type="ORF">Ana3638_14455</name>
</gene>
<keyword evidence="1" id="KW-1133">Transmembrane helix</keyword>
<evidence type="ECO:0000313" key="2">
    <source>
        <dbReference type="EMBL" id="QHQ61830.1"/>
    </source>
</evidence>
<accession>A0A6P1TKU1</accession>
<proteinExistence type="predicted"/>